<gene>
    <name evidence="2" type="ORF">HDA44_001642</name>
</gene>
<sequence>MFSRGERDIGRADLHRHDDIGKANEQRGREQEQHDRAVHGEELVVHLFVDELQAWLGELGADDQRHHAADQEEAEGRDQVHLADHLVIGCRQHPSDRPPQLPPPRCGGGPGACGDPGLSTNSCHVDLPNYRNPSD</sequence>
<proteinExistence type="predicted"/>
<comment type="caution">
    <text evidence="2">The sequence shown here is derived from an EMBL/GenBank/DDBJ whole genome shotgun (WGS) entry which is preliminary data.</text>
</comment>
<feature type="region of interest" description="Disordered" evidence="1">
    <location>
        <begin position="90"/>
        <end position="135"/>
    </location>
</feature>
<reference evidence="2 3" key="1">
    <citation type="submission" date="2020-08" db="EMBL/GenBank/DDBJ databases">
        <title>Sequencing the genomes of 1000 actinobacteria strains.</title>
        <authorList>
            <person name="Klenk H.-P."/>
        </authorList>
    </citation>
    <scope>NUCLEOTIDE SEQUENCE [LARGE SCALE GENOMIC DNA]</scope>
    <source>
        <strain evidence="2 3">DSM 17294</strain>
    </source>
</reference>
<evidence type="ECO:0000313" key="2">
    <source>
        <dbReference type="EMBL" id="MBB5978301.1"/>
    </source>
</evidence>
<dbReference type="AlphaFoldDB" id="A0A841DK77"/>
<name>A0A841DK77_9ACTN</name>
<dbReference type="EMBL" id="JACHNF010000001">
    <property type="protein sequence ID" value="MBB5978301.1"/>
    <property type="molecule type" value="Genomic_DNA"/>
</dbReference>
<feature type="region of interest" description="Disordered" evidence="1">
    <location>
        <begin position="1"/>
        <end position="38"/>
    </location>
</feature>
<organism evidence="2 3">
    <name type="scientific">Kribbella solani</name>
    <dbReference type="NCBI Taxonomy" id="236067"/>
    <lineage>
        <taxon>Bacteria</taxon>
        <taxon>Bacillati</taxon>
        <taxon>Actinomycetota</taxon>
        <taxon>Actinomycetes</taxon>
        <taxon>Propionibacteriales</taxon>
        <taxon>Kribbellaceae</taxon>
        <taxon>Kribbella</taxon>
    </lineage>
</organism>
<keyword evidence="3" id="KW-1185">Reference proteome</keyword>
<evidence type="ECO:0000313" key="3">
    <source>
        <dbReference type="Proteomes" id="UP000558997"/>
    </source>
</evidence>
<dbReference type="Proteomes" id="UP000558997">
    <property type="component" value="Unassembled WGS sequence"/>
</dbReference>
<accession>A0A841DK77</accession>
<evidence type="ECO:0000256" key="1">
    <source>
        <dbReference type="SAM" id="MobiDB-lite"/>
    </source>
</evidence>
<protein>
    <submittedName>
        <fullName evidence="2">Uncharacterized protein</fullName>
    </submittedName>
</protein>